<feature type="region of interest" description="Disordered" evidence="8">
    <location>
        <begin position="82"/>
        <end position="171"/>
    </location>
</feature>
<dbReference type="PANTHER" id="PTHR45793">
    <property type="entry name" value="HOMEOBOX PROTEIN"/>
    <property type="match status" value="1"/>
</dbReference>
<dbReference type="Pfam" id="PF00046">
    <property type="entry name" value="Homeodomain"/>
    <property type="match status" value="1"/>
</dbReference>
<name>A0A8H6HME2_9AGAR</name>
<evidence type="ECO:0000313" key="10">
    <source>
        <dbReference type="EMBL" id="KAF6748448.1"/>
    </source>
</evidence>
<dbReference type="EMBL" id="JACGCI010000071">
    <property type="protein sequence ID" value="KAF6748448.1"/>
    <property type="molecule type" value="Genomic_DNA"/>
</dbReference>
<feature type="compositionally biased region" description="Low complexity" evidence="8">
    <location>
        <begin position="1"/>
        <end position="19"/>
    </location>
</feature>
<sequence>MDAVSSLSRTDSAASFSSSDEITPSAINASRRTRKRFTNAQLTMLETLFHRNSHPSREEREAVAKAGQMEIKSVTIWFQNKRQTERKSAANKESSANSRTVSPTFSSGTSSRCSSALGSRPSLDRVASRTELRNPTHSHTPHTPTRRHTTSEGMGSNHIWDHMPSSPLVPASPAGSEYLDYTKQARSKRTLEWACAAARISDKGDHTSSTSSSAPHPRAHHSHHHHHHHHPHHHHLPAPSPPASTAYRHRTVHRQKYEPGSQPDVTPKGTPMDLELTDDESDEAITPPSTWGREDPRWGGSGARPGHGDVEGKNASAKPYPSSHHPMVVEDDDMMKAALALCGLGGRRPL</sequence>
<evidence type="ECO:0000256" key="3">
    <source>
        <dbReference type="ARBA" id="ARBA00023125"/>
    </source>
</evidence>
<evidence type="ECO:0000256" key="2">
    <source>
        <dbReference type="ARBA" id="ARBA00022473"/>
    </source>
</evidence>
<dbReference type="AlphaFoldDB" id="A0A8H6HME2"/>
<dbReference type="SMART" id="SM00389">
    <property type="entry name" value="HOX"/>
    <property type="match status" value="1"/>
</dbReference>
<feature type="region of interest" description="Disordered" evidence="8">
    <location>
        <begin position="1"/>
        <end position="34"/>
    </location>
</feature>
<dbReference type="GO" id="GO:0005634">
    <property type="term" value="C:nucleus"/>
    <property type="evidence" value="ECO:0007669"/>
    <property type="project" value="UniProtKB-SubCell"/>
</dbReference>
<dbReference type="Proteomes" id="UP000521943">
    <property type="component" value="Unassembled WGS sequence"/>
</dbReference>
<feature type="compositionally biased region" description="Basic residues" evidence="8">
    <location>
        <begin position="217"/>
        <end position="236"/>
    </location>
</feature>
<evidence type="ECO:0000313" key="11">
    <source>
        <dbReference type="Proteomes" id="UP000521943"/>
    </source>
</evidence>
<evidence type="ECO:0000256" key="1">
    <source>
        <dbReference type="ARBA" id="ARBA00004123"/>
    </source>
</evidence>
<dbReference type="PANTHER" id="PTHR45793:SF5">
    <property type="entry name" value="HOMEOTIC PROTEIN OCELLILESS"/>
    <property type="match status" value="1"/>
</dbReference>
<organism evidence="10 11">
    <name type="scientific">Ephemerocybe angulata</name>
    <dbReference type="NCBI Taxonomy" id="980116"/>
    <lineage>
        <taxon>Eukaryota</taxon>
        <taxon>Fungi</taxon>
        <taxon>Dikarya</taxon>
        <taxon>Basidiomycota</taxon>
        <taxon>Agaricomycotina</taxon>
        <taxon>Agaricomycetes</taxon>
        <taxon>Agaricomycetidae</taxon>
        <taxon>Agaricales</taxon>
        <taxon>Agaricineae</taxon>
        <taxon>Psathyrellaceae</taxon>
        <taxon>Ephemerocybe</taxon>
    </lineage>
</organism>
<evidence type="ECO:0000256" key="7">
    <source>
        <dbReference type="RuleBase" id="RU000682"/>
    </source>
</evidence>
<feature type="region of interest" description="Disordered" evidence="8">
    <location>
        <begin position="200"/>
        <end position="327"/>
    </location>
</feature>
<dbReference type="Gene3D" id="1.10.10.60">
    <property type="entry name" value="Homeodomain-like"/>
    <property type="match status" value="1"/>
</dbReference>
<feature type="compositionally biased region" description="Low complexity" evidence="8">
    <location>
        <begin position="207"/>
        <end position="216"/>
    </location>
</feature>
<dbReference type="GO" id="GO:0000978">
    <property type="term" value="F:RNA polymerase II cis-regulatory region sequence-specific DNA binding"/>
    <property type="evidence" value="ECO:0007669"/>
    <property type="project" value="TreeGrafter"/>
</dbReference>
<keyword evidence="5 6" id="KW-0539">Nucleus</keyword>
<dbReference type="GO" id="GO:0000981">
    <property type="term" value="F:DNA-binding transcription factor activity, RNA polymerase II-specific"/>
    <property type="evidence" value="ECO:0007669"/>
    <property type="project" value="TreeGrafter"/>
</dbReference>
<dbReference type="PROSITE" id="PS50071">
    <property type="entry name" value="HOMEOBOX_2"/>
    <property type="match status" value="1"/>
</dbReference>
<feature type="compositionally biased region" description="Polar residues" evidence="8">
    <location>
        <begin position="20"/>
        <end position="30"/>
    </location>
</feature>
<accession>A0A8H6HME2</accession>
<keyword evidence="4 6" id="KW-0371">Homeobox</keyword>
<feature type="domain" description="Homeobox" evidence="9">
    <location>
        <begin position="28"/>
        <end position="88"/>
    </location>
</feature>
<feature type="compositionally biased region" description="Low complexity" evidence="8">
    <location>
        <begin position="91"/>
        <end position="121"/>
    </location>
</feature>
<comment type="subcellular location">
    <subcellularLocation>
        <location evidence="1 6 7">Nucleus</location>
    </subcellularLocation>
</comment>
<dbReference type="SUPFAM" id="SSF46689">
    <property type="entry name" value="Homeodomain-like"/>
    <property type="match status" value="1"/>
</dbReference>
<protein>
    <recommendedName>
        <fullName evidence="9">Homeobox domain-containing protein</fullName>
    </recommendedName>
</protein>
<feature type="compositionally biased region" description="Basic and acidic residues" evidence="8">
    <location>
        <begin position="122"/>
        <end position="134"/>
    </location>
</feature>
<reference evidence="10 11" key="1">
    <citation type="submission" date="2020-07" db="EMBL/GenBank/DDBJ databases">
        <title>Comparative genomics of pyrophilous fungi reveals a link between fire events and developmental genes.</title>
        <authorList>
            <consortium name="DOE Joint Genome Institute"/>
            <person name="Steindorff A.S."/>
            <person name="Carver A."/>
            <person name="Calhoun S."/>
            <person name="Stillman K."/>
            <person name="Liu H."/>
            <person name="Lipzen A."/>
            <person name="Pangilinan J."/>
            <person name="Labutti K."/>
            <person name="Bruns T.D."/>
            <person name="Grigoriev I.V."/>
        </authorList>
    </citation>
    <scope>NUCLEOTIDE SEQUENCE [LARGE SCALE GENOMIC DNA]</scope>
    <source>
        <strain evidence="10 11">CBS 144469</strain>
    </source>
</reference>
<dbReference type="InterPro" id="IPR009057">
    <property type="entry name" value="Homeodomain-like_sf"/>
</dbReference>
<evidence type="ECO:0000259" key="9">
    <source>
        <dbReference type="PROSITE" id="PS50071"/>
    </source>
</evidence>
<proteinExistence type="predicted"/>
<comment type="caution">
    <text evidence="10">The sequence shown here is derived from an EMBL/GenBank/DDBJ whole genome shotgun (WGS) entry which is preliminary data.</text>
</comment>
<evidence type="ECO:0000256" key="8">
    <source>
        <dbReference type="SAM" id="MobiDB-lite"/>
    </source>
</evidence>
<gene>
    <name evidence="10" type="ORF">DFP72DRAFT_992279</name>
</gene>
<dbReference type="OrthoDB" id="6159439at2759"/>
<dbReference type="InterPro" id="IPR001356">
    <property type="entry name" value="HD"/>
</dbReference>
<keyword evidence="3 6" id="KW-0238">DNA-binding</keyword>
<evidence type="ECO:0000256" key="4">
    <source>
        <dbReference type="ARBA" id="ARBA00023155"/>
    </source>
</evidence>
<evidence type="ECO:0000256" key="6">
    <source>
        <dbReference type="PROSITE-ProRule" id="PRU00108"/>
    </source>
</evidence>
<keyword evidence="2" id="KW-0217">Developmental protein</keyword>
<dbReference type="CDD" id="cd00086">
    <property type="entry name" value="homeodomain"/>
    <property type="match status" value="1"/>
</dbReference>
<feature type="DNA-binding region" description="Homeobox" evidence="6">
    <location>
        <begin position="30"/>
        <end position="89"/>
    </location>
</feature>
<evidence type="ECO:0000256" key="5">
    <source>
        <dbReference type="ARBA" id="ARBA00023242"/>
    </source>
</evidence>
<keyword evidence="11" id="KW-1185">Reference proteome</keyword>